<protein>
    <recommendedName>
        <fullName evidence="4">PpiC domain-containing protein</fullName>
    </recommendedName>
</protein>
<dbReference type="SUPFAM" id="SSF54534">
    <property type="entry name" value="FKBP-like"/>
    <property type="match status" value="1"/>
</dbReference>
<feature type="chain" id="PRO_5039053811" description="PpiC domain-containing protein" evidence="3">
    <location>
        <begin position="24"/>
        <end position="338"/>
    </location>
</feature>
<feature type="domain" description="PpiC" evidence="4">
    <location>
        <begin position="178"/>
        <end position="262"/>
    </location>
</feature>
<dbReference type="PROSITE" id="PS50198">
    <property type="entry name" value="PPIC_PPIASE_2"/>
    <property type="match status" value="1"/>
</dbReference>
<dbReference type="Gene3D" id="3.10.50.40">
    <property type="match status" value="1"/>
</dbReference>
<evidence type="ECO:0000256" key="2">
    <source>
        <dbReference type="SAM" id="Coils"/>
    </source>
</evidence>
<keyword evidence="1" id="KW-0697">Rotamase</keyword>
<name>A0A0M6WRH1_9FIRM</name>
<dbReference type="GO" id="GO:0003755">
    <property type="term" value="F:peptidyl-prolyl cis-trans isomerase activity"/>
    <property type="evidence" value="ECO:0007669"/>
    <property type="project" value="UniProtKB-KW"/>
</dbReference>
<dbReference type="STRING" id="301302.ERS852420_02209"/>
<feature type="signal peptide" evidence="3">
    <location>
        <begin position="1"/>
        <end position="23"/>
    </location>
</feature>
<dbReference type="InterPro" id="IPR046357">
    <property type="entry name" value="PPIase_dom_sf"/>
</dbReference>
<dbReference type="InterPro" id="IPR000297">
    <property type="entry name" value="PPIase_PpiC"/>
</dbReference>
<evidence type="ECO:0000256" key="1">
    <source>
        <dbReference type="PROSITE-ProRule" id="PRU00278"/>
    </source>
</evidence>
<keyword evidence="2" id="KW-0175">Coiled coil</keyword>
<feature type="coiled-coil region" evidence="2">
    <location>
        <begin position="261"/>
        <end position="288"/>
    </location>
</feature>
<accession>A0A0M6WRH1</accession>
<sequence length="338" mass="39039">MKKKRWKLAGIFLIAALTVPSLGGCKVGNTQIRLSSGQLRNHNAIVRINDHKYDIRYAKLYLCNYRNLYGKAYGTDLWESYDADLEQYVKDVTIQELTHIACMDILAENQDMHLSEQEKKQAARAAKEYYQSLTEEEKTFIGLYEREIRTAYEEYALAEKLYHALTQGTDEEISDDEARVVRVQQIYVKEKEALRAVQENLAAGDDFASVASAYNQSREFERTIARGTYPDAMEEIVFNLDDGACSDVIAADDGYYIIRCLNKFEKDLTEENKEKIRVKKKKERFENEYQTFVKNSTFCLNDNLWDDVTLKDVSGIGTDSFFSTYEKYFTTGENTETT</sequence>
<dbReference type="RefSeq" id="WP_055068193.1">
    <property type="nucleotide sequence ID" value="NZ_CP173697.1"/>
</dbReference>
<dbReference type="PROSITE" id="PS51257">
    <property type="entry name" value="PROKAR_LIPOPROTEIN"/>
    <property type="match status" value="1"/>
</dbReference>
<dbReference type="EMBL" id="CVRR01000033">
    <property type="protein sequence ID" value="CRL40225.1"/>
    <property type="molecule type" value="Genomic_DNA"/>
</dbReference>
<evidence type="ECO:0000259" key="4">
    <source>
        <dbReference type="PROSITE" id="PS50198"/>
    </source>
</evidence>
<reference evidence="6" key="1">
    <citation type="submission" date="2015-05" db="EMBL/GenBank/DDBJ databases">
        <authorList>
            <consortium name="Pathogen Informatics"/>
        </authorList>
    </citation>
    <scope>NUCLEOTIDE SEQUENCE [LARGE SCALE GENOMIC DNA]</scope>
    <source>
        <strain evidence="6">M72</strain>
    </source>
</reference>
<organism evidence="5 6">
    <name type="scientific">Roseburia faecis</name>
    <dbReference type="NCBI Taxonomy" id="301302"/>
    <lineage>
        <taxon>Bacteria</taxon>
        <taxon>Bacillati</taxon>
        <taxon>Bacillota</taxon>
        <taxon>Clostridia</taxon>
        <taxon>Lachnospirales</taxon>
        <taxon>Lachnospiraceae</taxon>
        <taxon>Roseburia</taxon>
    </lineage>
</organism>
<keyword evidence="3" id="KW-0732">Signal</keyword>
<keyword evidence="1" id="KW-0413">Isomerase</keyword>
<gene>
    <name evidence="5" type="ORF">M72_08721</name>
</gene>
<evidence type="ECO:0000313" key="5">
    <source>
        <dbReference type="EMBL" id="CRL40225.1"/>
    </source>
</evidence>
<proteinExistence type="predicted"/>
<dbReference type="OrthoDB" id="14196at2"/>
<evidence type="ECO:0000256" key="3">
    <source>
        <dbReference type="SAM" id="SignalP"/>
    </source>
</evidence>
<dbReference type="PANTHER" id="PTHR47245:SF2">
    <property type="entry name" value="PEPTIDYL-PROLYL CIS-TRANS ISOMERASE HP_0175-RELATED"/>
    <property type="match status" value="1"/>
</dbReference>
<dbReference type="Proteomes" id="UP000049979">
    <property type="component" value="Unassembled WGS sequence"/>
</dbReference>
<dbReference type="InterPro" id="IPR050245">
    <property type="entry name" value="PrsA_foldase"/>
</dbReference>
<dbReference type="PANTHER" id="PTHR47245">
    <property type="entry name" value="PEPTIDYLPROLYL ISOMERASE"/>
    <property type="match status" value="1"/>
</dbReference>
<dbReference type="AlphaFoldDB" id="A0A0M6WRH1"/>
<keyword evidence="6" id="KW-1185">Reference proteome</keyword>
<dbReference type="Pfam" id="PF13145">
    <property type="entry name" value="Rotamase_2"/>
    <property type="match status" value="1"/>
</dbReference>
<evidence type="ECO:0000313" key="6">
    <source>
        <dbReference type="Proteomes" id="UP000049979"/>
    </source>
</evidence>